<dbReference type="Pfam" id="PF07722">
    <property type="entry name" value="Peptidase_C26"/>
    <property type="match status" value="1"/>
</dbReference>
<dbReference type="SUPFAM" id="SSF52317">
    <property type="entry name" value="Class I glutamine amidotransferase-like"/>
    <property type="match status" value="1"/>
</dbReference>
<dbReference type="Proteomes" id="UP000004913">
    <property type="component" value="Unassembled WGS sequence"/>
</dbReference>
<evidence type="ECO:0000313" key="1">
    <source>
        <dbReference type="EMBL" id="EGJ99668.1"/>
    </source>
</evidence>
<evidence type="ECO:0000313" key="2">
    <source>
        <dbReference type="Proteomes" id="UP000004913"/>
    </source>
</evidence>
<proteinExistence type="predicted"/>
<dbReference type="Gene3D" id="3.40.50.880">
    <property type="match status" value="1"/>
</dbReference>
<dbReference type="GO" id="GO:0006508">
    <property type="term" value="P:proteolysis"/>
    <property type="evidence" value="ECO:0007669"/>
    <property type="project" value="InterPro"/>
</dbReference>
<dbReference type="InterPro" id="IPR008257">
    <property type="entry name" value="Pept_M19"/>
</dbReference>
<dbReference type="GO" id="GO:0070573">
    <property type="term" value="F:metallodipeptidase activity"/>
    <property type="evidence" value="ECO:0007669"/>
    <property type="project" value="InterPro"/>
</dbReference>
<dbReference type="Pfam" id="PF01244">
    <property type="entry name" value="Peptidase_M19"/>
    <property type="match status" value="1"/>
</dbReference>
<dbReference type="PROSITE" id="PS51273">
    <property type="entry name" value="GATASE_TYPE_1"/>
    <property type="match status" value="1"/>
</dbReference>
<dbReference type="Gene3D" id="3.20.20.140">
    <property type="entry name" value="Metal-dependent hydrolases"/>
    <property type="match status" value="1"/>
</dbReference>
<dbReference type="CDD" id="cd01301">
    <property type="entry name" value="rDP_like"/>
    <property type="match status" value="1"/>
</dbReference>
<accession>F5J3L4</accession>
<dbReference type="PANTHER" id="PTHR10443">
    <property type="entry name" value="MICROSOMAL DIPEPTIDASE"/>
    <property type="match status" value="1"/>
</dbReference>
<dbReference type="PROSITE" id="PS51365">
    <property type="entry name" value="RENAL_DIPEPTIDASE_2"/>
    <property type="match status" value="1"/>
</dbReference>
<dbReference type="HOGENOM" id="CLU_466806_0_0_10"/>
<dbReference type="InterPro" id="IPR011697">
    <property type="entry name" value="Peptidase_C26"/>
</dbReference>
<gene>
    <name evidence="1" type="ORF">HMPREF9455_03931</name>
</gene>
<reference evidence="1 2" key="1">
    <citation type="submission" date="2011-04" db="EMBL/GenBank/DDBJ databases">
        <title>The Genome Sequence of Dysgonomonas gadei ATCC BAA-286.</title>
        <authorList>
            <consortium name="The Broad Institute Genome Sequencing Platform"/>
            <person name="Earl A."/>
            <person name="Ward D."/>
            <person name="Feldgarden M."/>
            <person name="Gevers D."/>
            <person name="Pudlo N."/>
            <person name="Martens E."/>
            <person name="Allen-Vercoe E."/>
            <person name="Young S.K."/>
            <person name="Zeng Q."/>
            <person name="Gargeya S."/>
            <person name="Fitzgerald M."/>
            <person name="Haas B."/>
            <person name="Abouelleil A."/>
            <person name="Alvarado L."/>
            <person name="Arachchi H.M."/>
            <person name="Berlin A."/>
            <person name="Brown A."/>
            <person name="Chapman S.B."/>
            <person name="Chen Z."/>
            <person name="Dunbar C."/>
            <person name="Freedman E."/>
            <person name="Gearin G."/>
            <person name="Gellesch M."/>
            <person name="Goldberg J."/>
            <person name="Griggs A."/>
            <person name="Gujja S."/>
            <person name="Heiman D."/>
            <person name="Howarth C."/>
            <person name="Larson L."/>
            <person name="Lui A."/>
            <person name="MacDonald P.J.P."/>
            <person name="Mehta T."/>
            <person name="Montmayeur A."/>
            <person name="Murphy C."/>
            <person name="Neiman D."/>
            <person name="Pearson M."/>
            <person name="Priest M."/>
            <person name="Roberts A."/>
            <person name="Saif S."/>
            <person name="Shea T."/>
            <person name="Shenoy N."/>
            <person name="Sisk P."/>
            <person name="Stolte C."/>
            <person name="Sykes S."/>
            <person name="Yandava C."/>
            <person name="Wortman J."/>
            <person name="Nusbaum C."/>
            <person name="Birren B."/>
        </authorList>
    </citation>
    <scope>NUCLEOTIDE SEQUENCE [LARGE SCALE GENOMIC DNA]</scope>
    <source>
        <strain evidence="1 2">ATCC BAA-286</strain>
    </source>
</reference>
<dbReference type="eggNOG" id="COG2071">
    <property type="taxonomic scope" value="Bacteria"/>
</dbReference>
<dbReference type="EMBL" id="ADLV01000054">
    <property type="protein sequence ID" value="EGJ99668.1"/>
    <property type="molecule type" value="Genomic_DNA"/>
</dbReference>
<dbReference type="eggNOG" id="COG2355">
    <property type="taxonomic scope" value="Bacteria"/>
</dbReference>
<dbReference type="InterPro" id="IPR029062">
    <property type="entry name" value="Class_I_gatase-like"/>
</dbReference>
<sequence length="624" mass="68859">METVNAFNNKEMKKIVSIIFSICLSVSGSIYSQKTVALSLPELYKTIDSEFVDLRSGPAPLIGLSAGRTDKGSSVVQATYINAILKAGGKPVIIPVITDGIILRDIVKDLDGLVMTGGEDINPPYYKETAIPDMNDIDSLRDIYDLVLLKLATDRNVPILGICRGMQLINVAFGGTLYQDIPTQLKDKSINHKQTEPREQGTHTIAIEKDSKLAQVLGVDEFLVNTFHHQAVKDLAPNFRAVATAQDGVVEAIEAYPNRSVIGVQWHPEGHVYGGDTTMLKIFRLIVNEANTFRKAKELHKHILSVDTHCDTPTEFKKAGFDIGKREQNQVNIPKMEEGMLDAIFFAAYIAQGSRDKESTQKAVDKIENYIKETHQQVERNKDICGIAYTADDLIRLKNEGKKAVFIGIENGYGIGKDISNIARFQKMGVNYITLCHTKDNDICDTSSDTKHEWNGLSPYGKEVVKEMNRLGVMVDVSHVGEKTFWDVIELSTKPVIASHSSVQALCYHDRNLTDKQMQAIAKNGGVVQICLVDLFINKDKSKASLTDAIDHIDYAVKVAGIDHVGIASDFDGGGGLIGCQGNNDMINITVKLLERGYSDKDIEKIWGGNFLRVMSEVQKGAKI</sequence>
<dbReference type="AlphaFoldDB" id="F5J3L4"/>
<organism evidence="1 2">
    <name type="scientific">Dysgonomonas gadei ATCC BAA-286</name>
    <dbReference type="NCBI Taxonomy" id="742766"/>
    <lineage>
        <taxon>Bacteria</taxon>
        <taxon>Pseudomonadati</taxon>
        <taxon>Bacteroidota</taxon>
        <taxon>Bacteroidia</taxon>
        <taxon>Bacteroidales</taxon>
        <taxon>Dysgonomonadaceae</taxon>
        <taxon>Dysgonomonas</taxon>
    </lineage>
</organism>
<protein>
    <submittedName>
        <fullName evidence="1">Uncharacterized protein</fullName>
    </submittedName>
</protein>
<comment type="caution">
    <text evidence="1">The sequence shown here is derived from an EMBL/GenBank/DDBJ whole genome shotgun (WGS) entry which is preliminary data.</text>
</comment>
<name>F5J3L4_9BACT</name>
<dbReference type="SUPFAM" id="SSF51556">
    <property type="entry name" value="Metallo-dependent hydrolases"/>
    <property type="match status" value="1"/>
</dbReference>
<dbReference type="PANTHER" id="PTHR10443:SF12">
    <property type="entry name" value="DIPEPTIDASE"/>
    <property type="match status" value="1"/>
</dbReference>
<dbReference type="CDD" id="cd01745">
    <property type="entry name" value="GATase1_2"/>
    <property type="match status" value="1"/>
</dbReference>
<dbReference type="STRING" id="742766.HMPREF9455_03931"/>
<dbReference type="InterPro" id="IPR032466">
    <property type="entry name" value="Metal_Hydrolase"/>
</dbReference>
<keyword evidence="2" id="KW-1185">Reference proteome</keyword>